<dbReference type="PANTHER" id="PTHR47177">
    <property type="entry name" value="F18C1.6 PROTEIN"/>
    <property type="match status" value="1"/>
</dbReference>
<evidence type="ECO:0000313" key="8">
    <source>
        <dbReference type="Proteomes" id="UP000187209"/>
    </source>
</evidence>
<evidence type="ECO:0000256" key="2">
    <source>
        <dbReference type="ARBA" id="ARBA00022771"/>
    </source>
</evidence>
<dbReference type="PANTHER" id="PTHR47177:SF3">
    <property type="entry name" value="F18C1.6 PROTEIN"/>
    <property type="match status" value="1"/>
</dbReference>
<dbReference type="Pfam" id="PF13639">
    <property type="entry name" value="zf-RING_2"/>
    <property type="match status" value="1"/>
</dbReference>
<dbReference type="InterPro" id="IPR001965">
    <property type="entry name" value="Znf_PHD"/>
</dbReference>
<dbReference type="InterPro" id="IPR013083">
    <property type="entry name" value="Znf_RING/FYVE/PHD"/>
</dbReference>
<dbReference type="Proteomes" id="UP000187209">
    <property type="component" value="Unassembled WGS sequence"/>
</dbReference>
<dbReference type="SUPFAM" id="SSF57850">
    <property type="entry name" value="RING/U-box"/>
    <property type="match status" value="1"/>
</dbReference>
<dbReference type="AlphaFoldDB" id="A0A1R2D197"/>
<keyword evidence="8" id="KW-1185">Reference proteome</keyword>
<evidence type="ECO:0000256" key="4">
    <source>
        <dbReference type="PROSITE-ProRule" id="PRU00175"/>
    </source>
</evidence>
<keyword evidence="2 4" id="KW-0863">Zinc-finger</keyword>
<evidence type="ECO:0000259" key="6">
    <source>
        <dbReference type="PROSITE" id="PS50089"/>
    </source>
</evidence>
<proteinExistence type="predicted"/>
<reference evidence="7 8" key="1">
    <citation type="submission" date="2016-11" db="EMBL/GenBank/DDBJ databases">
        <title>The macronuclear genome of Stentor coeruleus: a giant cell with tiny introns.</title>
        <authorList>
            <person name="Slabodnick M."/>
            <person name="Ruby J.G."/>
            <person name="Reiff S.B."/>
            <person name="Swart E.C."/>
            <person name="Gosai S."/>
            <person name="Prabakaran S."/>
            <person name="Witkowska E."/>
            <person name="Larue G.E."/>
            <person name="Fisher S."/>
            <person name="Freeman R.M."/>
            <person name="Gunawardena J."/>
            <person name="Chu W."/>
            <person name="Stover N.A."/>
            <person name="Gregory B.D."/>
            <person name="Nowacki M."/>
            <person name="Derisi J."/>
            <person name="Roy S.W."/>
            <person name="Marshall W.F."/>
            <person name="Sood P."/>
        </authorList>
    </citation>
    <scope>NUCLEOTIDE SEQUENCE [LARGE SCALE GENOMIC DNA]</scope>
    <source>
        <strain evidence="7">WM001</strain>
    </source>
</reference>
<feature type="domain" description="RING-type" evidence="6">
    <location>
        <begin position="17"/>
        <end position="57"/>
    </location>
</feature>
<dbReference type="OrthoDB" id="283066at2759"/>
<dbReference type="PROSITE" id="PS01359">
    <property type="entry name" value="ZF_PHD_1"/>
    <property type="match status" value="1"/>
</dbReference>
<evidence type="ECO:0000256" key="1">
    <source>
        <dbReference type="ARBA" id="ARBA00022723"/>
    </source>
</evidence>
<name>A0A1R2D197_9CILI</name>
<dbReference type="SMART" id="SM00184">
    <property type="entry name" value="RING"/>
    <property type="match status" value="2"/>
</dbReference>
<gene>
    <name evidence="7" type="ORF">SteCoe_1744</name>
</gene>
<comment type="caution">
    <text evidence="7">The sequence shown here is derived from an EMBL/GenBank/DDBJ whole genome shotgun (WGS) entry which is preliminary data.</text>
</comment>
<keyword evidence="3" id="KW-0862">Zinc</keyword>
<dbReference type="InterPro" id="IPR001841">
    <property type="entry name" value="Znf_RING"/>
</dbReference>
<dbReference type="PROSITE" id="PS50089">
    <property type="entry name" value="ZF_RING_2"/>
    <property type="match status" value="1"/>
</dbReference>
<protein>
    <recommendedName>
        <fullName evidence="9">PHD-type domain-containing protein</fullName>
    </recommendedName>
</protein>
<dbReference type="PROSITE" id="PS50016">
    <property type="entry name" value="ZF_PHD_2"/>
    <property type="match status" value="1"/>
</dbReference>
<dbReference type="InterPro" id="IPR019786">
    <property type="entry name" value="Zinc_finger_PHD-type_CS"/>
</dbReference>
<dbReference type="Pfam" id="PF00628">
    <property type="entry name" value="PHD"/>
    <property type="match status" value="1"/>
</dbReference>
<keyword evidence="1" id="KW-0479">Metal-binding</keyword>
<evidence type="ECO:0000259" key="5">
    <source>
        <dbReference type="PROSITE" id="PS50016"/>
    </source>
</evidence>
<sequence length="175" mass="20657">MPNRLKKLREVQDRKKCSICMEYINKKQGLLECGHNDFCLKCISNWANVSNKCPLCKQKFFYIENTINNQIILIDDHESSEEEELDLFENTICEICKMPNDDDSMLLCDNCDKGFHTFCIGLERIPYLEYWFCSQCIICQSEYLQEMQRQEIILAEPPDLPHKRMRRSFTSSDSG</sequence>
<evidence type="ECO:0008006" key="9">
    <source>
        <dbReference type="Google" id="ProtNLM"/>
    </source>
</evidence>
<dbReference type="InterPro" id="IPR019787">
    <property type="entry name" value="Znf_PHD-finger"/>
</dbReference>
<feature type="domain" description="PHD-type" evidence="5">
    <location>
        <begin position="90"/>
        <end position="139"/>
    </location>
</feature>
<dbReference type="InterPro" id="IPR011011">
    <property type="entry name" value="Znf_FYVE_PHD"/>
</dbReference>
<dbReference type="EMBL" id="MPUH01000018">
    <property type="protein sequence ID" value="OMJ95039.1"/>
    <property type="molecule type" value="Genomic_DNA"/>
</dbReference>
<dbReference type="SMART" id="SM00249">
    <property type="entry name" value="PHD"/>
    <property type="match status" value="1"/>
</dbReference>
<evidence type="ECO:0000256" key="3">
    <source>
        <dbReference type="ARBA" id="ARBA00022833"/>
    </source>
</evidence>
<evidence type="ECO:0000313" key="7">
    <source>
        <dbReference type="EMBL" id="OMJ95039.1"/>
    </source>
</evidence>
<organism evidence="7 8">
    <name type="scientific">Stentor coeruleus</name>
    <dbReference type="NCBI Taxonomy" id="5963"/>
    <lineage>
        <taxon>Eukaryota</taxon>
        <taxon>Sar</taxon>
        <taxon>Alveolata</taxon>
        <taxon>Ciliophora</taxon>
        <taxon>Postciliodesmatophora</taxon>
        <taxon>Heterotrichea</taxon>
        <taxon>Heterotrichida</taxon>
        <taxon>Stentoridae</taxon>
        <taxon>Stentor</taxon>
    </lineage>
</organism>
<accession>A0A1R2D197</accession>
<dbReference type="Gene3D" id="3.30.40.10">
    <property type="entry name" value="Zinc/RING finger domain, C3HC4 (zinc finger)"/>
    <property type="match status" value="2"/>
</dbReference>
<dbReference type="GO" id="GO:0008270">
    <property type="term" value="F:zinc ion binding"/>
    <property type="evidence" value="ECO:0007669"/>
    <property type="project" value="UniProtKB-KW"/>
</dbReference>
<dbReference type="SUPFAM" id="SSF57903">
    <property type="entry name" value="FYVE/PHD zinc finger"/>
    <property type="match status" value="1"/>
</dbReference>